<reference evidence="1" key="1">
    <citation type="journal article" date="2021" name="Environ. Microbiol.">
        <title>Gene family expansions and transcriptome signatures uncover fungal adaptations to wood decay.</title>
        <authorList>
            <person name="Hage H."/>
            <person name="Miyauchi S."/>
            <person name="Viragh M."/>
            <person name="Drula E."/>
            <person name="Min B."/>
            <person name="Chaduli D."/>
            <person name="Navarro D."/>
            <person name="Favel A."/>
            <person name="Norest M."/>
            <person name="Lesage-Meessen L."/>
            <person name="Balint B."/>
            <person name="Merenyi Z."/>
            <person name="de Eugenio L."/>
            <person name="Morin E."/>
            <person name="Martinez A.T."/>
            <person name="Baldrian P."/>
            <person name="Stursova M."/>
            <person name="Martinez M.J."/>
            <person name="Novotny C."/>
            <person name="Magnuson J.K."/>
            <person name="Spatafora J.W."/>
            <person name="Maurice S."/>
            <person name="Pangilinan J."/>
            <person name="Andreopoulos W."/>
            <person name="LaButti K."/>
            <person name="Hundley H."/>
            <person name="Na H."/>
            <person name="Kuo A."/>
            <person name="Barry K."/>
            <person name="Lipzen A."/>
            <person name="Henrissat B."/>
            <person name="Riley R."/>
            <person name="Ahrendt S."/>
            <person name="Nagy L.G."/>
            <person name="Grigoriev I.V."/>
            <person name="Martin F."/>
            <person name="Rosso M.N."/>
        </authorList>
    </citation>
    <scope>NUCLEOTIDE SEQUENCE</scope>
    <source>
        <strain evidence="1">CBS 384.51</strain>
    </source>
</reference>
<sequence length="492" mass="51594">MKLQVVTVFSAILAVVSAHDVRIHRQHAKVARQDTKVLAASGSSSAASSAASSATVSASGATSQPTAATSPTVTSAGIPAGVSLPPQPTGDISIPALSSITSGMPTAATLPVTATYTPGALPSYTGAVPLPSTSFVYVASEWPTADHPAPTDSPQVKEWLKEIEGVNIPDIPVTVDGACAQTPANVAKSAQYGWWTCSGTTRSTDIVSCPTKYDWGTTFDDGPAPYSTPTLLKFLKEKDIKSTFFVVGSRAVERPQVLIEEYMDGHEIGCHTWAHSPMTSLTNEQIVAELGWSREAIRRVLGVTCRVWRPPYGDVDDRVRAIATAMGLTTSIWTATPSGGKFDTNDWQVAGGNENAIQQYLNFQSILGNASLLDTGFIVLQHDLFEITVDLAVGYTINAALTHNPPFTLKPVGECNGIAMRDMYMETTTNQTYLDQRKAAQAGQSSNSTSSNSTTGSGNTSTSGKSAGFAVSALTSLPVLGAFGAGALALLI</sequence>
<name>A0ACB8UB45_9APHY</name>
<comment type="caution">
    <text evidence="1">The sequence shown here is derived from an EMBL/GenBank/DDBJ whole genome shotgun (WGS) entry which is preliminary data.</text>
</comment>
<gene>
    <name evidence="1" type="ORF">BDY19DRAFT_885530</name>
</gene>
<accession>A0ACB8UB45</accession>
<proteinExistence type="predicted"/>
<keyword evidence="2" id="KW-1185">Reference proteome</keyword>
<dbReference type="Proteomes" id="UP001055072">
    <property type="component" value="Unassembled WGS sequence"/>
</dbReference>
<protein>
    <submittedName>
        <fullName evidence="1">Uncharacterized protein</fullName>
    </submittedName>
</protein>
<evidence type="ECO:0000313" key="1">
    <source>
        <dbReference type="EMBL" id="KAI0091471.1"/>
    </source>
</evidence>
<dbReference type="EMBL" id="MU274905">
    <property type="protein sequence ID" value="KAI0091471.1"/>
    <property type="molecule type" value="Genomic_DNA"/>
</dbReference>
<evidence type="ECO:0000313" key="2">
    <source>
        <dbReference type="Proteomes" id="UP001055072"/>
    </source>
</evidence>
<organism evidence="1 2">
    <name type="scientific">Irpex rosettiformis</name>
    <dbReference type="NCBI Taxonomy" id="378272"/>
    <lineage>
        <taxon>Eukaryota</taxon>
        <taxon>Fungi</taxon>
        <taxon>Dikarya</taxon>
        <taxon>Basidiomycota</taxon>
        <taxon>Agaricomycotina</taxon>
        <taxon>Agaricomycetes</taxon>
        <taxon>Polyporales</taxon>
        <taxon>Irpicaceae</taxon>
        <taxon>Irpex</taxon>
    </lineage>
</organism>